<protein>
    <submittedName>
        <fullName evidence="1">Uncharacterized protein</fullName>
    </submittedName>
</protein>
<feature type="non-terminal residue" evidence="1">
    <location>
        <position position="1"/>
    </location>
</feature>
<proteinExistence type="predicted"/>
<evidence type="ECO:0000313" key="2">
    <source>
        <dbReference type="Proteomes" id="UP001189429"/>
    </source>
</evidence>
<gene>
    <name evidence="1" type="ORF">PCOR1329_LOCUS84762</name>
</gene>
<comment type="caution">
    <text evidence="1">The sequence shown here is derived from an EMBL/GenBank/DDBJ whole genome shotgun (WGS) entry which is preliminary data.</text>
</comment>
<dbReference type="Proteomes" id="UP001189429">
    <property type="component" value="Unassembled WGS sequence"/>
</dbReference>
<name>A0ABN9YG92_9DINO</name>
<accession>A0ABN9YG92</accession>
<dbReference type="EMBL" id="CAUYUJ010022436">
    <property type="protein sequence ID" value="CAK0910638.1"/>
    <property type="molecule type" value="Genomic_DNA"/>
</dbReference>
<feature type="non-terminal residue" evidence="1">
    <location>
        <position position="64"/>
    </location>
</feature>
<reference evidence="1" key="1">
    <citation type="submission" date="2023-10" db="EMBL/GenBank/DDBJ databases">
        <authorList>
            <person name="Chen Y."/>
            <person name="Shah S."/>
            <person name="Dougan E. K."/>
            <person name="Thang M."/>
            <person name="Chan C."/>
        </authorList>
    </citation>
    <scope>NUCLEOTIDE SEQUENCE [LARGE SCALE GENOMIC DNA]</scope>
</reference>
<evidence type="ECO:0000313" key="1">
    <source>
        <dbReference type="EMBL" id="CAK0910638.1"/>
    </source>
</evidence>
<keyword evidence="2" id="KW-1185">Reference proteome</keyword>
<sequence length="64" mass="6880">SNAQPILTTSSQGMIGFAGLWNLADPACKCDPRFIQYMLDDCWVPECHGASQSDPESDSSCVPS</sequence>
<organism evidence="1 2">
    <name type="scientific">Prorocentrum cordatum</name>
    <dbReference type="NCBI Taxonomy" id="2364126"/>
    <lineage>
        <taxon>Eukaryota</taxon>
        <taxon>Sar</taxon>
        <taxon>Alveolata</taxon>
        <taxon>Dinophyceae</taxon>
        <taxon>Prorocentrales</taxon>
        <taxon>Prorocentraceae</taxon>
        <taxon>Prorocentrum</taxon>
    </lineage>
</organism>